<name>A0A8X7C693_9ARAC</name>
<reference evidence="1" key="1">
    <citation type="submission" date="2020-08" db="EMBL/GenBank/DDBJ databases">
        <title>Multicomponent nature underlies the extraordinary mechanical properties of spider dragline silk.</title>
        <authorList>
            <person name="Kono N."/>
            <person name="Nakamura H."/>
            <person name="Mori M."/>
            <person name="Yoshida Y."/>
            <person name="Ohtoshi R."/>
            <person name="Malay A.D."/>
            <person name="Moran D.A.P."/>
            <person name="Tomita M."/>
            <person name="Numata K."/>
            <person name="Arakawa K."/>
        </authorList>
    </citation>
    <scope>NUCLEOTIDE SEQUENCE</scope>
</reference>
<keyword evidence="2" id="KW-1185">Reference proteome</keyword>
<gene>
    <name evidence="1" type="ORF">TNIN_282461</name>
</gene>
<protein>
    <submittedName>
        <fullName evidence="1">Uncharacterized protein</fullName>
    </submittedName>
</protein>
<proteinExistence type="predicted"/>
<dbReference type="Proteomes" id="UP000886998">
    <property type="component" value="Unassembled WGS sequence"/>
</dbReference>
<comment type="caution">
    <text evidence="1">The sequence shown here is derived from an EMBL/GenBank/DDBJ whole genome shotgun (WGS) entry which is preliminary data.</text>
</comment>
<evidence type="ECO:0000313" key="1">
    <source>
        <dbReference type="EMBL" id="GFY55052.1"/>
    </source>
</evidence>
<dbReference type="EMBL" id="BMAV01010152">
    <property type="protein sequence ID" value="GFY55052.1"/>
    <property type="molecule type" value="Genomic_DNA"/>
</dbReference>
<dbReference type="AlphaFoldDB" id="A0A8X7C693"/>
<accession>A0A8X7C693</accession>
<sequence length="90" mass="10397">MKFVLLRVGEHLAQDRWNVAPLLFRHKADGLAHPQEPFLMSGSSCSLTCRFRKEYSLEDLSETQVRKLHVTNLVKLSVANYVTLKGYFFL</sequence>
<organism evidence="1 2">
    <name type="scientific">Trichonephila inaurata madagascariensis</name>
    <dbReference type="NCBI Taxonomy" id="2747483"/>
    <lineage>
        <taxon>Eukaryota</taxon>
        <taxon>Metazoa</taxon>
        <taxon>Ecdysozoa</taxon>
        <taxon>Arthropoda</taxon>
        <taxon>Chelicerata</taxon>
        <taxon>Arachnida</taxon>
        <taxon>Araneae</taxon>
        <taxon>Araneomorphae</taxon>
        <taxon>Entelegynae</taxon>
        <taxon>Araneoidea</taxon>
        <taxon>Nephilidae</taxon>
        <taxon>Trichonephila</taxon>
        <taxon>Trichonephila inaurata</taxon>
    </lineage>
</organism>
<evidence type="ECO:0000313" key="2">
    <source>
        <dbReference type="Proteomes" id="UP000886998"/>
    </source>
</evidence>